<dbReference type="InterPro" id="IPR028082">
    <property type="entry name" value="Peripla_BP_I"/>
</dbReference>
<dbReference type="InterPro" id="IPR050555">
    <property type="entry name" value="Bact_Solute-Bind_Prot2"/>
</dbReference>
<comment type="subcellular location">
    <subcellularLocation>
        <location evidence="1">Cell envelope</location>
    </subcellularLocation>
</comment>
<evidence type="ECO:0000313" key="5">
    <source>
        <dbReference type="Proteomes" id="UP001500683"/>
    </source>
</evidence>
<organism evidence="4 5">
    <name type="scientific">Actinomadura miaoliensis</name>
    <dbReference type="NCBI Taxonomy" id="430685"/>
    <lineage>
        <taxon>Bacteria</taxon>
        <taxon>Bacillati</taxon>
        <taxon>Actinomycetota</taxon>
        <taxon>Actinomycetes</taxon>
        <taxon>Streptosporangiales</taxon>
        <taxon>Thermomonosporaceae</taxon>
        <taxon>Actinomadura</taxon>
    </lineage>
</organism>
<name>A0ABP7VX88_9ACTN</name>
<dbReference type="Gene3D" id="3.40.50.2300">
    <property type="match status" value="2"/>
</dbReference>
<evidence type="ECO:0000313" key="4">
    <source>
        <dbReference type="EMBL" id="GAA4075948.1"/>
    </source>
</evidence>
<dbReference type="Proteomes" id="UP001500683">
    <property type="component" value="Unassembled WGS sequence"/>
</dbReference>
<accession>A0ABP7VX88</accession>
<dbReference type="RefSeq" id="WP_344948582.1">
    <property type="nucleotide sequence ID" value="NZ_BAAAZG010000021.1"/>
</dbReference>
<protein>
    <submittedName>
        <fullName evidence="4">Substrate-binding domain-containing protein</fullName>
    </submittedName>
</protein>
<dbReference type="PANTHER" id="PTHR30036:SF1">
    <property type="entry name" value="D-XYLOSE-BINDING PERIPLASMIC PROTEIN"/>
    <property type="match status" value="1"/>
</dbReference>
<evidence type="ECO:0000256" key="1">
    <source>
        <dbReference type="ARBA" id="ARBA00004196"/>
    </source>
</evidence>
<gene>
    <name evidence="4" type="ORF">GCM10022214_36530</name>
</gene>
<reference evidence="5" key="1">
    <citation type="journal article" date="2019" name="Int. J. Syst. Evol. Microbiol.">
        <title>The Global Catalogue of Microorganisms (GCM) 10K type strain sequencing project: providing services to taxonomists for standard genome sequencing and annotation.</title>
        <authorList>
            <consortium name="The Broad Institute Genomics Platform"/>
            <consortium name="The Broad Institute Genome Sequencing Center for Infectious Disease"/>
            <person name="Wu L."/>
            <person name="Ma J."/>
        </authorList>
    </citation>
    <scope>NUCLEOTIDE SEQUENCE [LARGE SCALE GENOMIC DNA]</scope>
    <source>
        <strain evidence="5">JCM 16702</strain>
    </source>
</reference>
<keyword evidence="5" id="KW-1185">Reference proteome</keyword>
<feature type="domain" description="Periplasmic binding protein" evidence="3">
    <location>
        <begin position="60"/>
        <end position="318"/>
    </location>
</feature>
<comment type="caution">
    <text evidence="4">The sequence shown here is derived from an EMBL/GenBank/DDBJ whole genome shotgun (WGS) entry which is preliminary data.</text>
</comment>
<evidence type="ECO:0000256" key="2">
    <source>
        <dbReference type="ARBA" id="ARBA00022729"/>
    </source>
</evidence>
<dbReference type="PANTHER" id="PTHR30036">
    <property type="entry name" value="D-XYLOSE-BINDING PERIPLASMIC PROTEIN"/>
    <property type="match status" value="1"/>
</dbReference>
<evidence type="ECO:0000259" key="3">
    <source>
        <dbReference type="Pfam" id="PF13407"/>
    </source>
</evidence>
<dbReference type="EMBL" id="BAAAZG010000021">
    <property type="protein sequence ID" value="GAA4075948.1"/>
    <property type="molecule type" value="Genomic_DNA"/>
</dbReference>
<dbReference type="InterPro" id="IPR025997">
    <property type="entry name" value="SBP_2_dom"/>
</dbReference>
<dbReference type="SUPFAM" id="SSF53822">
    <property type="entry name" value="Periplasmic binding protein-like I"/>
    <property type="match status" value="1"/>
</dbReference>
<keyword evidence="2" id="KW-0732">Signal</keyword>
<dbReference type="Pfam" id="PF13407">
    <property type="entry name" value="Peripla_BP_4"/>
    <property type="match status" value="1"/>
</dbReference>
<sequence length="378" mass="39937">MRTRASALDKSGTVFRRRFLGKGVLGLTAVSAAAALTLTACGGDSGDDEGGSGAAQGKVGVILPDTTSSVRWENFDRPYLEQAFKAAGVQYDIQNAEGDPQRFQTIADQMITNGVTVLAVSGLDSNSAAAVQRKAQQQGVKTIDYDRLTLGGVADYYVSFDNVKVGEELGKGLQKCLGDKNADIVYLNGAPTDNNATLFAQGAHNILDKVSTYKKVAEQAVPDWEPQQAATIFEQMWTQQNGKIDGVLAANDGVGNAAISILKKNRAAGKVPVTGQDGTLEGLQNILDGNQCMTVYKPVKQEADAAAKLAVALIKGEKAETNGTVNDPQGKRQVPSVLLIPIGVDKNNVKRVVDDGFVKKEDLCKGAYAAKCKDAGIQ</sequence>
<proteinExistence type="predicted"/>